<evidence type="ECO:0000313" key="12">
    <source>
        <dbReference type="Proteomes" id="UP001267426"/>
    </source>
</evidence>
<feature type="binding site" evidence="7">
    <location>
        <position position="229"/>
    </location>
    <ligand>
        <name>L-glutamate</name>
        <dbReference type="ChEBI" id="CHEBI:29985"/>
    </ligand>
</feature>
<feature type="region of interest" description="Disordered" evidence="9">
    <location>
        <begin position="1"/>
        <end position="28"/>
    </location>
</feature>
<comment type="caution">
    <text evidence="11">The sequence shown here is derived from an EMBL/GenBank/DDBJ whole genome shotgun (WGS) entry which is preliminary data.</text>
</comment>
<protein>
    <recommendedName>
        <fullName evidence="7">Glutamyl-Q tRNA(Asp) synthetase</fullName>
        <shortName evidence="7">Glu-Q-RSs</shortName>
        <ecNumber evidence="7">6.1.1.-</ecNumber>
    </recommendedName>
</protein>
<evidence type="ECO:0000256" key="2">
    <source>
        <dbReference type="ARBA" id="ARBA00022723"/>
    </source>
</evidence>
<sequence length="338" mass="35723">MPDRPAPPSDPRSADAAPPVGRFAPSPTGDLHVGSALAALAAWASVRGRGGRFVWRVEDLDGPRAVAGAAERQTEDARWLGLDWDEGPGVGGPHAPYWQSERGGLYESALARLARAGRLFPCAVSRSDLRDLASAPHGGPGLPPFPPALRPAPPADGWFEDPEARADRALRFRVDGGPVSFDDRVVGFVEEDVRQTTGDFVLQRRDGVTAYQLAVVVDDLAMGVTEVVRGRDLLDSTARQILLARALGGAEPVYAHVPLAVGADGEKLSKRDEGLTVRALREAGVAPEALVGWLAEALGQPGAGRRAAADVAASFDLSRVRPEPVTVPARLAAHLRAR</sequence>
<keyword evidence="5 7" id="KW-0067">ATP-binding</keyword>
<keyword evidence="6 7" id="KW-0030">Aminoacyl-tRNA synthetase</keyword>
<feature type="short sequence motif" description="'KMSKS' region" evidence="7">
    <location>
        <begin position="267"/>
        <end position="271"/>
    </location>
</feature>
<evidence type="ECO:0000313" key="11">
    <source>
        <dbReference type="EMBL" id="MDT0630278.1"/>
    </source>
</evidence>
<dbReference type="InterPro" id="IPR049940">
    <property type="entry name" value="GluQ/Sye"/>
</dbReference>
<keyword evidence="1 7" id="KW-0436">Ligase</keyword>
<comment type="similarity">
    <text evidence="7">Belongs to the class-I aminoacyl-tRNA synthetase family. GluQ subfamily.</text>
</comment>
<dbReference type="InterPro" id="IPR000924">
    <property type="entry name" value="Glu/Gln-tRNA-synth"/>
</dbReference>
<dbReference type="InterPro" id="IPR022380">
    <property type="entry name" value="Glu-Q_tRNA(Asp)_Synthase"/>
</dbReference>
<dbReference type="Pfam" id="PF00749">
    <property type="entry name" value="tRNA-synt_1c"/>
    <property type="match status" value="1"/>
</dbReference>
<comment type="caution">
    <text evidence="7">Lacks conserved residue(s) required for the propagation of feature annotation.</text>
</comment>
<feature type="binding site" evidence="7">
    <location>
        <position position="270"/>
    </location>
    <ligand>
        <name>ATP</name>
        <dbReference type="ChEBI" id="CHEBI:30616"/>
    </ligand>
</feature>
<evidence type="ECO:0000256" key="9">
    <source>
        <dbReference type="SAM" id="MobiDB-lite"/>
    </source>
</evidence>
<dbReference type="InterPro" id="IPR014729">
    <property type="entry name" value="Rossmann-like_a/b/a_fold"/>
</dbReference>
<dbReference type="HAMAP" id="MF_01428">
    <property type="entry name" value="Glu_Q_tRNA_synth"/>
    <property type="match status" value="1"/>
</dbReference>
<dbReference type="InterPro" id="IPR020058">
    <property type="entry name" value="Glu/Gln-tRNA-synth_Ib_cat-dom"/>
</dbReference>
<keyword evidence="3 7" id="KW-0547">Nucleotide-binding</keyword>
<dbReference type="RefSeq" id="WP_311661275.1">
    <property type="nucleotide sequence ID" value="NZ_JAVRHT010000001.1"/>
</dbReference>
<dbReference type="Gene3D" id="3.40.50.620">
    <property type="entry name" value="HUPs"/>
    <property type="match status" value="1"/>
</dbReference>
<feature type="compositionally biased region" description="Pro residues" evidence="9">
    <location>
        <begin position="1"/>
        <end position="10"/>
    </location>
</feature>
<evidence type="ECO:0000256" key="8">
    <source>
        <dbReference type="RuleBase" id="RU363037"/>
    </source>
</evidence>
<evidence type="ECO:0000256" key="4">
    <source>
        <dbReference type="ARBA" id="ARBA00022833"/>
    </source>
</evidence>
<evidence type="ECO:0000256" key="5">
    <source>
        <dbReference type="ARBA" id="ARBA00022840"/>
    </source>
</evidence>
<comment type="function">
    <text evidence="7">Catalyzes the tRNA-independent activation of glutamate in presence of ATP and the subsequent transfer of glutamate onto a tRNA(Asp). Glutamate is transferred on the 2-amino-5-(4,5-dihydroxy-2-cyclopenten-1-yl) moiety of the queuosine in the wobble position of the QUC anticodon.</text>
</comment>
<dbReference type="EC" id="6.1.1.-" evidence="7"/>
<dbReference type="PANTHER" id="PTHR43311:SF1">
    <property type="entry name" value="GLUTAMYL-Q TRNA(ASP) SYNTHETASE"/>
    <property type="match status" value="1"/>
</dbReference>
<evidence type="ECO:0000256" key="7">
    <source>
        <dbReference type="HAMAP-Rule" id="MF_01428"/>
    </source>
</evidence>
<keyword evidence="2" id="KW-0479">Metal-binding</keyword>
<evidence type="ECO:0000256" key="1">
    <source>
        <dbReference type="ARBA" id="ARBA00022598"/>
    </source>
</evidence>
<keyword evidence="12" id="KW-1185">Reference proteome</keyword>
<name>A0ABU3BLW4_9BACT</name>
<feature type="domain" description="Glutamyl/glutaminyl-tRNA synthetase class Ib catalytic" evidence="10">
    <location>
        <begin position="22"/>
        <end position="295"/>
    </location>
</feature>
<evidence type="ECO:0000256" key="6">
    <source>
        <dbReference type="ARBA" id="ARBA00023146"/>
    </source>
</evidence>
<dbReference type="EMBL" id="JAVRHT010000001">
    <property type="protein sequence ID" value="MDT0630278.1"/>
    <property type="molecule type" value="Genomic_DNA"/>
</dbReference>
<dbReference type="PANTHER" id="PTHR43311">
    <property type="entry name" value="GLUTAMATE--TRNA LIGASE"/>
    <property type="match status" value="1"/>
</dbReference>
<feature type="binding site" evidence="7">
    <location>
        <position position="58"/>
    </location>
    <ligand>
        <name>L-glutamate</name>
        <dbReference type="ChEBI" id="CHEBI:29985"/>
    </ligand>
</feature>
<evidence type="ECO:0000259" key="10">
    <source>
        <dbReference type="Pfam" id="PF00749"/>
    </source>
</evidence>
<dbReference type="GO" id="GO:0016874">
    <property type="term" value="F:ligase activity"/>
    <property type="evidence" value="ECO:0007669"/>
    <property type="project" value="UniProtKB-KW"/>
</dbReference>
<organism evidence="11 12">
    <name type="scientific">Rubrivirga litoralis</name>
    <dbReference type="NCBI Taxonomy" id="3075598"/>
    <lineage>
        <taxon>Bacteria</taxon>
        <taxon>Pseudomonadati</taxon>
        <taxon>Rhodothermota</taxon>
        <taxon>Rhodothermia</taxon>
        <taxon>Rhodothermales</taxon>
        <taxon>Rubricoccaceae</taxon>
        <taxon>Rubrivirga</taxon>
    </lineage>
</organism>
<accession>A0ABU3BLW4</accession>
<dbReference type="PRINTS" id="PR00987">
    <property type="entry name" value="TRNASYNTHGLU"/>
</dbReference>
<reference evidence="11 12" key="1">
    <citation type="submission" date="2023-09" db="EMBL/GenBank/DDBJ databases">
        <authorList>
            <person name="Rey-Velasco X."/>
        </authorList>
    </citation>
    <scope>NUCLEOTIDE SEQUENCE [LARGE SCALE GENOMIC DNA]</scope>
    <source>
        <strain evidence="11 12">F394</strain>
    </source>
</reference>
<dbReference type="NCBIfam" id="NF004315">
    <property type="entry name" value="PRK05710.1-4"/>
    <property type="match status" value="1"/>
</dbReference>
<gene>
    <name evidence="11" type="primary">gluQRS</name>
    <name evidence="7" type="synonym">gluQ</name>
    <name evidence="11" type="ORF">RM540_00825</name>
</gene>
<dbReference type="SUPFAM" id="SSF52374">
    <property type="entry name" value="Nucleotidylyl transferase"/>
    <property type="match status" value="1"/>
</dbReference>
<dbReference type="Proteomes" id="UP001267426">
    <property type="component" value="Unassembled WGS sequence"/>
</dbReference>
<keyword evidence="8" id="KW-0648">Protein biosynthesis</keyword>
<evidence type="ECO:0000256" key="3">
    <source>
        <dbReference type="ARBA" id="ARBA00022741"/>
    </source>
</evidence>
<keyword evidence="4" id="KW-0862">Zinc</keyword>
<proteinExistence type="inferred from homology"/>
<dbReference type="NCBIfam" id="NF004314">
    <property type="entry name" value="PRK05710.1-3"/>
    <property type="match status" value="1"/>
</dbReference>
<feature type="binding site" evidence="7">
    <location>
        <begin position="22"/>
        <end position="26"/>
    </location>
    <ligand>
        <name>L-glutamate</name>
        <dbReference type="ChEBI" id="CHEBI:29985"/>
    </ligand>
</feature>
<feature type="binding site" evidence="7">
    <location>
        <position position="211"/>
    </location>
    <ligand>
        <name>L-glutamate</name>
        <dbReference type="ChEBI" id="CHEBI:29985"/>
    </ligand>
</feature>
<feature type="short sequence motif" description="'HIGH' region" evidence="7">
    <location>
        <begin position="25"/>
        <end position="35"/>
    </location>
</feature>